<sequence length="89" mass="9786">MSCTQDIGISGVGLLNAIAIWQLVADQPFGHFFTAAKFADKISIQPWLIDSQIWVSKKAIAIEALNIVAFVGRTIAPNFNVILQHRAHQ</sequence>
<evidence type="ECO:0000313" key="1">
    <source>
        <dbReference type="EMBL" id="CAB5076320.1"/>
    </source>
</evidence>
<name>A0A6J7VD86_9ZZZZ</name>
<dbReference type="AlphaFoldDB" id="A0A6J7VD86"/>
<dbReference type="EMBL" id="CAFBRB010000101">
    <property type="protein sequence ID" value="CAB5076320.1"/>
    <property type="molecule type" value="Genomic_DNA"/>
</dbReference>
<accession>A0A6J7VD86</accession>
<reference evidence="1" key="1">
    <citation type="submission" date="2020-05" db="EMBL/GenBank/DDBJ databases">
        <authorList>
            <person name="Chiriac C."/>
            <person name="Salcher M."/>
            <person name="Ghai R."/>
            <person name="Kavagutti S V."/>
        </authorList>
    </citation>
    <scope>NUCLEOTIDE SEQUENCE</scope>
</reference>
<organism evidence="1">
    <name type="scientific">freshwater metagenome</name>
    <dbReference type="NCBI Taxonomy" id="449393"/>
    <lineage>
        <taxon>unclassified sequences</taxon>
        <taxon>metagenomes</taxon>
        <taxon>ecological metagenomes</taxon>
    </lineage>
</organism>
<gene>
    <name evidence="1" type="ORF">UFOPK4401_00927</name>
</gene>
<protein>
    <submittedName>
        <fullName evidence="1">Unannotated protein</fullName>
    </submittedName>
</protein>
<proteinExistence type="predicted"/>